<dbReference type="PANTHER" id="PTHR12599:SF0">
    <property type="entry name" value="PTERIN-4-ALPHA-CARBINOLAMINE DEHYDRATASE"/>
    <property type="match status" value="1"/>
</dbReference>
<comment type="caution">
    <text evidence="5">The sequence shown here is derived from an EMBL/GenBank/DDBJ whole genome shotgun (WGS) entry which is preliminary data.</text>
</comment>
<dbReference type="Gene3D" id="3.30.1360.20">
    <property type="entry name" value="Transcriptional coactivator/pterin dehydratase"/>
    <property type="match status" value="1"/>
</dbReference>
<dbReference type="RefSeq" id="WP_264321196.1">
    <property type="nucleotide sequence ID" value="NZ_JADEXN010000136.1"/>
</dbReference>
<evidence type="ECO:0000313" key="6">
    <source>
        <dbReference type="Proteomes" id="UP000621799"/>
    </source>
</evidence>
<dbReference type="EMBL" id="JADEXN010000136">
    <property type="protein sequence ID" value="MBE9040965.1"/>
    <property type="molecule type" value="Genomic_DNA"/>
</dbReference>
<reference evidence="5" key="1">
    <citation type="submission" date="2020-10" db="EMBL/GenBank/DDBJ databases">
        <authorList>
            <person name="Castelo-Branco R."/>
            <person name="Eusebio N."/>
            <person name="Adriana R."/>
            <person name="Vieira A."/>
            <person name="Brugerolle De Fraissinette N."/>
            <person name="Rezende De Castro R."/>
            <person name="Schneider M.P."/>
            <person name="Vasconcelos V."/>
            <person name="Leao P.N."/>
        </authorList>
    </citation>
    <scope>NUCLEOTIDE SEQUENCE</scope>
    <source>
        <strain evidence="5">LEGE 11467</strain>
    </source>
</reference>
<dbReference type="CDD" id="cd00488">
    <property type="entry name" value="PCD_DCoH"/>
    <property type="match status" value="1"/>
</dbReference>
<gene>
    <name evidence="5" type="ORF">IQ235_09250</name>
</gene>
<keyword evidence="3 4" id="KW-0456">Lyase</keyword>
<keyword evidence="6" id="KW-1185">Reference proteome</keyword>
<evidence type="ECO:0000256" key="3">
    <source>
        <dbReference type="ARBA" id="ARBA00023239"/>
    </source>
</evidence>
<dbReference type="GO" id="GO:0006729">
    <property type="term" value="P:tetrahydrobiopterin biosynthetic process"/>
    <property type="evidence" value="ECO:0007669"/>
    <property type="project" value="InterPro"/>
</dbReference>
<dbReference type="SUPFAM" id="SSF55248">
    <property type="entry name" value="PCD-like"/>
    <property type="match status" value="1"/>
</dbReference>
<evidence type="ECO:0000256" key="1">
    <source>
        <dbReference type="ARBA" id="ARBA00001554"/>
    </source>
</evidence>
<evidence type="ECO:0000256" key="2">
    <source>
        <dbReference type="ARBA" id="ARBA00006472"/>
    </source>
</evidence>
<name>A0A928W0C4_9CYAN</name>
<organism evidence="5 6">
    <name type="scientific">Zarconia navalis LEGE 11467</name>
    <dbReference type="NCBI Taxonomy" id="1828826"/>
    <lineage>
        <taxon>Bacteria</taxon>
        <taxon>Bacillati</taxon>
        <taxon>Cyanobacteriota</taxon>
        <taxon>Cyanophyceae</taxon>
        <taxon>Oscillatoriophycideae</taxon>
        <taxon>Oscillatoriales</taxon>
        <taxon>Oscillatoriales incertae sedis</taxon>
        <taxon>Zarconia</taxon>
        <taxon>Zarconia navalis</taxon>
    </lineage>
</organism>
<dbReference type="GO" id="GO:0008124">
    <property type="term" value="F:4-alpha-hydroxytetrahydrobiopterin dehydratase activity"/>
    <property type="evidence" value="ECO:0007669"/>
    <property type="project" value="UniProtKB-UniRule"/>
</dbReference>
<dbReference type="AlphaFoldDB" id="A0A928W0C4"/>
<comment type="catalytic activity">
    <reaction evidence="1 4">
        <text>(4aS,6R)-4a-hydroxy-L-erythro-5,6,7,8-tetrahydrobiopterin = (6R)-L-erythro-6,7-dihydrobiopterin + H2O</text>
        <dbReference type="Rhea" id="RHEA:11920"/>
        <dbReference type="ChEBI" id="CHEBI:15377"/>
        <dbReference type="ChEBI" id="CHEBI:15642"/>
        <dbReference type="ChEBI" id="CHEBI:43120"/>
        <dbReference type="EC" id="4.2.1.96"/>
    </reaction>
</comment>
<dbReference type="Pfam" id="PF01329">
    <property type="entry name" value="Pterin_4a"/>
    <property type="match status" value="1"/>
</dbReference>
<evidence type="ECO:0000256" key="4">
    <source>
        <dbReference type="HAMAP-Rule" id="MF_00434"/>
    </source>
</evidence>
<comment type="similarity">
    <text evidence="2 4">Belongs to the pterin-4-alpha-carbinolamine dehydratase family.</text>
</comment>
<dbReference type="Proteomes" id="UP000621799">
    <property type="component" value="Unassembled WGS sequence"/>
</dbReference>
<dbReference type="PANTHER" id="PTHR12599">
    <property type="entry name" value="PTERIN-4-ALPHA-CARBINOLAMINE DEHYDRATASE"/>
    <property type="match status" value="1"/>
</dbReference>
<dbReference type="NCBIfam" id="NF002017">
    <property type="entry name" value="PRK00823.1-2"/>
    <property type="match status" value="1"/>
</dbReference>
<accession>A0A928W0C4</accession>
<proteinExistence type="inferred from homology"/>
<dbReference type="HAMAP" id="MF_00434">
    <property type="entry name" value="Pterin_4_alpha"/>
    <property type="match status" value="1"/>
</dbReference>
<dbReference type="InterPro" id="IPR001533">
    <property type="entry name" value="Pterin_deHydtase"/>
</dbReference>
<sequence length="91" mass="10256">MSLLGDEEIRQKAKQIPQWNLDGKNLTRTFVFQDFVKAIEFVNRLVEPAQTSQHHPDVTISYNKVTVSLTTHDAGGLTEKDFELAQVISGL</sequence>
<dbReference type="EC" id="4.2.1.96" evidence="4"/>
<evidence type="ECO:0000313" key="5">
    <source>
        <dbReference type="EMBL" id="MBE9040965.1"/>
    </source>
</evidence>
<dbReference type="InterPro" id="IPR036428">
    <property type="entry name" value="PCD_sf"/>
</dbReference>
<protein>
    <recommendedName>
        <fullName evidence="4">Putative pterin-4-alpha-carbinolamine dehydratase</fullName>
        <shortName evidence="4">PHS</shortName>
        <ecNumber evidence="4">4.2.1.96</ecNumber>
    </recommendedName>
    <alternativeName>
        <fullName evidence="4">4-alpha-hydroxy-tetrahydropterin dehydratase</fullName>
    </alternativeName>
    <alternativeName>
        <fullName evidence="4">Pterin carbinolamine dehydratase</fullName>
        <shortName evidence="4">PCD</shortName>
    </alternativeName>
</protein>